<dbReference type="STRING" id="1122133.SAMN02745157_0155"/>
<protein>
    <submittedName>
        <fullName evidence="2">Sugar phosphate isomerase/epimerase</fullName>
    </submittedName>
</protein>
<dbReference type="Pfam" id="PF01261">
    <property type="entry name" value="AP_endonuc_2"/>
    <property type="match status" value="1"/>
</dbReference>
<sequence>MRIGIEGLKMPEATRRGPLASLDHARSYGMAGISFSSVLDMSPTLDSGALKAIRSRADELGMYLEAGLGKLNPYCSAEAPELRAIGDGDIVAGLRRMMEASAEIGCQELWASLSNFKPQYSGRLANDRFRTDVTWPEQLLASERLLRILAPIARDLGIHINLETHDEVTSFELVRLVENVGPDAIGIVLDTANVLQRGEHPVWAARRVAPYIRQTHIKDAYVAHAPGGLDFQTRPCGNGIVDFRAILPIIAAVNPAMNLTIEPAQSTADKRRAAVPRQRIEIDDPIWLAAHPDLTREERAAYEALIGDYEKRIAAGEVADWETYERTNYGWPTYVNQSYGYAEALVFIRACVEHLTAIAAELALPLDAPPLARAA</sequence>
<dbReference type="Gene3D" id="3.20.20.150">
    <property type="entry name" value="Divalent-metal-dependent TIM barrel enzymes"/>
    <property type="match status" value="1"/>
</dbReference>
<dbReference type="SUPFAM" id="SSF51658">
    <property type="entry name" value="Xylose isomerase-like"/>
    <property type="match status" value="1"/>
</dbReference>
<dbReference type="InterPro" id="IPR036237">
    <property type="entry name" value="Xyl_isomerase-like_sf"/>
</dbReference>
<keyword evidence="2" id="KW-0413">Isomerase</keyword>
<keyword evidence="3" id="KW-1185">Reference proteome</keyword>
<accession>A0A1M5PFQ8</accession>
<proteinExistence type="predicted"/>
<evidence type="ECO:0000313" key="2">
    <source>
        <dbReference type="EMBL" id="SHH00644.1"/>
    </source>
</evidence>
<dbReference type="InterPro" id="IPR013022">
    <property type="entry name" value="Xyl_isomerase-like_TIM-brl"/>
</dbReference>
<evidence type="ECO:0000259" key="1">
    <source>
        <dbReference type="Pfam" id="PF01261"/>
    </source>
</evidence>
<organism evidence="2 3">
    <name type="scientific">Kaistia soli DSM 19436</name>
    <dbReference type="NCBI Taxonomy" id="1122133"/>
    <lineage>
        <taxon>Bacteria</taxon>
        <taxon>Pseudomonadati</taxon>
        <taxon>Pseudomonadota</taxon>
        <taxon>Alphaproteobacteria</taxon>
        <taxon>Hyphomicrobiales</taxon>
        <taxon>Kaistiaceae</taxon>
        <taxon>Kaistia</taxon>
    </lineage>
</organism>
<dbReference type="OrthoDB" id="8421472at2"/>
<dbReference type="InterPro" id="IPR050312">
    <property type="entry name" value="IolE/XylAMocC-like"/>
</dbReference>
<dbReference type="PANTHER" id="PTHR12110">
    <property type="entry name" value="HYDROXYPYRUVATE ISOMERASE"/>
    <property type="match status" value="1"/>
</dbReference>
<name>A0A1M5PFQ8_9HYPH</name>
<evidence type="ECO:0000313" key="3">
    <source>
        <dbReference type="Proteomes" id="UP000184485"/>
    </source>
</evidence>
<gene>
    <name evidence="2" type="ORF">SAMN02745157_0155</name>
</gene>
<feature type="domain" description="Xylose isomerase-like TIM barrel" evidence="1">
    <location>
        <begin position="23"/>
        <end position="265"/>
    </location>
</feature>
<dbReference type="Proteomes" id="UP000184485">
    <property type="component" value="Unassembled WGS sequence"/>
</dbReference>
<dbReference type="RefSeq" id="WP_073058660.1">
    <property type="nucleotide sequence ID" value="NZ_FQUP01000011.1"/>
</dbReference>
<dbReference type="EMBL" id="FQUP01000011">
    <property type="protein sequence ID" value="SHH00644.1"/>
    <property type="molecule type" value="Genomic_DNA"/>
</dbReference>
<dbReference type="PANTHER" id="PTHR12110:SF53">
    <property type="entry name" value="BLR5974 PROTEIN"/>
    <property type="match status" value="1"/>
</dbReference>
<reference evidence="2 3" key="1">
    <citation type="submission" date="2016-11" db="EMBL/GenBank/DDBJ databases">
        <authorList>
            <person name="Jaros S."/>
            <person name="Januszkiewicz K."/>
            <person name="Wedrychowicz H."/>
        </authorList>
    </citation>
    <scope>NUCLEOTIDE SEQUENCE [LARGE SCALE GENOMIC DNA]</scope>
    <source>
        <strain evidence="2 3">DSM 19436</strain>
    </source>
</reference>
<dbReference type="AlphaFoldDB" id="A0A1M5PFQ8"/>
<dbReference type="GO" id="GO:0016853">
    <property type="term" value="F:isomerase activity"/>
    <property type="evidence" value="ECO:0007669"/>
    <property type="project" value="UniProtKB-KW"/>
</dbReference>